<keyword evidence="13" id="KW-0282">Flagellum</keyword>
<gene>
    <name evidence="13" type="primary">flgJ</name>
    <name evidence="13" type="ORF">ACFOJE_09920</name>
</gene>
<sequence length="338" mass="35403">MSVSGLGERFALDVQGLQRLKQTAREDSPAALVETSKQFEALFLQMMLKSMRAATPRSDLLDSSENQLYTELLDQQLAQHLAGHGLGLAEQLVGQLQAAQAAAGATDGDSGENLLAGIPRATPKPLYGSVPLPVSANAGNAAGASAAAQYARVARETQQGSVTTSDRPAHVADFLDRLHAPARQASRASGVPTELILAQAALETGWGRRQITTASGADSHNLFGIKAGSQWRGPTTEVATTEYVDGQPQKQVEKFRVYASHAAALADYARLIGSNPRYAGVVAATDAPQAARALQDAGYASDPAYADKLIAVMESIGQLPQETPTGLGSHTLALGEHD</sequence>
<evidence type="ECO:0000313" key="13">
    <source>
        <dbReference type="EMBL" id="MFC2972523.1"/>
    </source>
</evidence>
<evidence type="ECO:0000256" key="11">
    <source>
        <dbReference type="ARBA" id="ARBA00030835"/>
    </source>
</evidence>
<comment type="caution">
    <text evidence="13">The sequence shown here is derived from an EMBL/GenBank/DDBJ whole genome shotgun (WGS) entry which is preliminary data.</text>
</comment>
<organism evidence="13 14">
    <name type="scientific">Azotobacter bryophylli</name>
    <dbReference type="NCBI Taxonomy" id="1986537"/>
    <lineage>
        <taxon>Bacteria</taxon>
        <taxon>Pseudomonadati</taxon>
        <taxon>Pseudomonadota</taxon>
        <taxon>Gammaproteobacteria</taxon>
        <taxon>Pseudomonadales</taxon>
        <taxon>Pseudomonadaceae</taxon>
        <taxon>Azotobacter</taxon>
    </lineage>
</organism>
<evidence type="ECO:0000256" key="6">
    <source>
        <dbReference type="ARBA" id="ARBA00022764"/>
    </source>
</evidence>
<dbReference type="RefSeq" id="WP_377814168.1">
    <property type="nucleotide sequence ID" value="NZ_JBHRSJ010000017.1"/>
</dbReference>
<evidence type="ECO:0000259" key="12">
    <source>
        <dbReference type="SMART" id="SM00047"/>
    </source>
</evidence>
<dbReference type="InterPro" id="IPR013377">
    <property type="entry name" value="FlgJ"/>
</dbReference>
<evidence type="ECO:0000256" key="4">
    <source>
        <dbReference type="ARBA" id="ARBA00007974"/>
    </source>
</evidence>
<evidence type="ECO:0000256" key="10">
    <source>
        <dbReference type="ARBA" id="ARBA00023316"/>
    </source>
</evidence>
<comment type="function">
    <text evidence="1">Flagellum-specific muramidase which hydrolyzes the peptidoglycan layer to assemble the rod structure in the periplasmic space.</text>
</comment>
<evidence type="ECO:0000256" key="5">
    <source>
        <dbReference type="ARBA" id="ARBA00013433"/>
    </source>
</evidence>
<dbReference type="InterPro" id="IPR051056">
    <property type="entry name" value="Glycosyl_Hydrolase_73"/>
</dbReference>
<keyword evidence="13" id="KW-0969">Cilium</keyword>
<reference evidence="14" key="1">
    <citation type="journal article" date="2019" name="Int. J. Syst. Evol. Microbiol.">
        <title>The Global Catalogue of Microorganisms (GCM) 10K type strain sequencing project: providing services to taxonomists for standard genome sequencing and annotation.</title>
        <authorList>
            <consortium name="The Broad Institute Genomics Platform"/>
            <consortium name="The Broad Institute Genome Sequencing Center for Infectious Disease"/>
            <person name="Wu L."/>
            <person name="Ma J."/>
        </authorList>
    </citation>
    <scope>NUCLEOTIDE SEQUENCE [LARGE SCALE GENOMIC DNA]</scope>
    <source>
        <strain evidence="14">KCTC 62195</strain>
    </source>
</reference>
<evidence type="ECO:0000256" key="1">
    <source>
        <dbReference type="ARBA" id="ARBA00002954"/>
    </source>
</evidence>
<comment type="similarity">
    <text evidence="3">In the N-terminal section; belongs to the FlgJ family.</text>
</comment>
<evidence type="ECO:0000313" key="14">
    <source>
        <dbReference type="Proteomes" id="UP001595457"/>
    </source>
</evidence>
<dbReference type="Pfam" id="PF10135">
    <property type="entry name" value="Rod-binding"/>
    <property type="match status" value="1"/>
</dbReference>
<dbReference type="SUPFAM" id="SSF53955">
    <property type="entry name" value="Lysozyme-like"/>
    <property type="match status" value="1"/>
</dbReference>
<protein>
    <recommendedName>
        <fullName evidence="5">Peptidoglycan hydrolase FlgJ</fullName>
    </recommendedName>
    <alternativeName>
        <fullName evidence="11">Muramidase FlgJ</fullName>
    </alternativeName>
</protein>
<dbReference type="InterPro" id="IPR019301">
    <property type="entry name" value="Flagellar_prot_FlgJ_N"/>
</dbReference>
<dbReference type="Proteomes" id="UP001595457">
    <property type="component" value="Unassembled WGS sequence"/>
</dbReference>
<dbReference type="NCBIfam" id="TIGR02541">
    <property type="entry name" value="flagell_FlgJ"/>
    <property type="match status" value="1"/>
</dbReference>
<dbReference type="Pfam" id="PF01832">
    <property type="entry name" value="Glucosaminidase"/>
    <property type="match status" value="1"/>
</dbReference>
<proteinExistence type="inferred from homology"/>
<keyword evidence="6" id="KW-0574">Periplasm</keyword>
<dbReference type="PANTHER" id="PTHR33308">
    <property type="entry name" value="PEPTIDOGLYCAN HYDROLASE FLGJ"/>
    <property type="match status" value="1"/>
</dbReference>
<keyword evidence="9" id="KW-0326">Glycosidase</keyword>
<dbReference type="Gene3D" id="1.10.530.10">
    <property type="match status" value="1"/>
</dbReference>
<evidence type="ECO:0000256" key="8">
    <source>
        <dbReference type="ARBA" id="ARBA00022801"/>
    </source>
</evidence>
<keyword evidence="10" id="KW-0961">Cell wall biogenesis/degradation</keyword>
<dbReference type="SMART" id="SM00047">
    <property type="entry name" value="LYZ2"/>
    <property type="match status" value="1"/>
</dbReference>
<dbReference type="GO" id="GO:0016787">
    <property type="term" value="F:hydrolase activity"/>
    <property type="evidence" value="ECO:0007669"/>
    <property type="project" value="UniProtKB-KW"/>
</dbReference>
<feature type="domain" description="Mannosyl-glycoprotein endo-beta-N-acetylglucosamidase-like" evidence="12">
    <location>
        <begin position="164"/>
        <end position="317"/>
    </location>
</feature>
<dbReference type="InterPro" id="IPR002901">
    <property type="entry name" value="MGlyc_endo_b_GlcNAc-like_dom"/>
</dbReference>
<comment type="similarity">
    <text evidence="4">In the C-terminal section; belongs to the glycosyl hydrolase 73 family.</text>
</comment>
<name>A0ABV7ATT8_9GAMM</name>
<accession>A0ABV7ATT8</accession>
<keyword evidence="13" id="KW-0966">Cell projection</keyword>
<dbReference type="EMBL" id="JBHRSJ010000017">
    <property type="protein sequence ID" value="MFC2972523.1"/>
    <property type="molecule type" value="Genomic_DNA"/>
</dbReference>
<comment type="subcellular location">
    <subcellularLocation>
        <location evidence="2">Periplasm</location>
    </subcellularLocation>
</comment>
<dbReference type="InterPro" id="IPR023346">
    <property type="entry name" value="Lysozyme-like_dom_sf"/>
</dbReference>
<evidence type="ECO:0000256" key="9">
    <source>
        <dbReference type="ARBA" id="ARBA00023295"/>
    </source>
</evidence>
<evidence type="ECO:0000256" key="2">
    <source>
        <dbReference type="ARBA" id="ARBA00004418"/>
    </source>
</evidence>
<evidence type="ECO:0000256" key="3">
    <source>
        <dbReference type="ARBA" id="ARBA00006880"/>
    </source>
</evidence>
<evidence type="ECO:0000256" key="7">
    <source>
        <dbReference type="ARBA" id="ARBA00022795"/>
    </source>
</evidence>
<keyword evidence="8 13" id="KW-0378">Hydrolase</keyword>
<dbReference type="Gene3D" id="2.10.70.40">
    <property type="entry name" value="peptidoglycan hydrolase"/>
    <property type="match status" value="1"/>
</dbReference>
<keyword evidence="14" id="KW-1185">Reference proteome</keyword>
<dbReference type="PANTHER" id="PTHR33308:SF9">
    <property type="entry name" value="PEPTIDOGLYCAN HYDROLASE FLGJ"/>
    <property type="match status" value="1"/>
</dbReference>
<keyword evidence="7" id="KW-1005">Bacterial flagellum biogenesis</keyword>
<dbReference type="PRINTS" id="PR01002">
    <property type="entry name" value="FLGFLGJ"/>
</dbReference>